<dbReference type="Proteomes" id="UP000054921">
    <property type="component" value="Unassembled WGS sequence"/>
</dbReference>
<dbReference type="Pfam" id="PF02706">
    <property type="entry name" value="Wzz"/>
    <property type="match status" value="1"/>
</dbReference>
<keyword evidence="11" id="KW-1185">Reference proteome</keyword>
<dbReference type="EMBL" id="LNXW01000013">
    <property type="protein sequence ID" value="KTC80725.1"/>
    <property type="molecule type" value="Genomic_DNA"/>
</dbReference>
<evidence type="ECO:0000256" key="1">
    <source>
        <dbReference type="ARBA" id="ARBA00004651"/>
    </source>
</evidence>
<keyword evidence="3 6" id="KW-0812">Transmembrane</keyword>
<dbReference type="AlphaFoldDB" id="A0A0W0SCZ7"/>
<evidence type="ECO:0000313" key="8">
    <source>
        <dbReference type="EMBL" id="KTC80725.1"/>
    </source>
</evidence>
<dbReference type="GO" id="GO:0005886">
    <property type="term" value="C:plasma membrane"/>
    <property type="evidence" value="ECO:0007669"/>
    <property type="project" value="UniProtKB-SubCell"/>
</dbReference>
<reference evidence="9 11" key="2">
    <citation type="submission" date="2018-12" db="EMBL/GenBank/DDBJ databases">
        <authorList>
            <consortium name="Pathogen Informatics"/>
        </authorList>
    </citation>
    <scope>NUCLEOTIDE SEQUENCE [LARGE SCALE GENOMIC DNA]</scope>
    <source>
        <strain evidence="9 11">NCTC11976</strain>
    </source>
</reference>
<gene>
    <name evidence="8" type="primary">wzzB</name>
    <name evidence="8" type="ORF">Lche_2745</name>
    <name evidence="9" type="ORF">NCTC11976_00855</name>
</gene>
<feature type="transmembrane region" description="Helical" evidence="6">
    <location>
        <begin position="316"/>
        <end position="339"/>
    </location>
</feature>
<dbReference type="Proteomes" id="UP000277577">
    <property type="component" value="Chromosome"/>
</dbReference>
<protein>
    <submittedName>
        <fullName evidence="8">Chain length determinant protein</fullName>
    </submittedName>
    <submittedName>
        <fullName evidence="9">Polysaccharide antigen chain regulator</fullName>
    </submittedName>
</protein>
<sequence length="348" mass="39393">MAGMQNASSYDTRGVDIFVLLGMIYRERWSILSCTLLSLIFGITYIYLSVPVYEVKAYISAPNQGDVAAFNKGVLANQSLIDPLNVNSVYQAFGNQLLSISLKKYFFEHYYLSLLQEKPKNTIDKAHLYNDFSNKMSINVIKNTNPVHYEVVIKGTEPKLMSVWLQQYISLVNNRTVHSLLNNINKQRAIAIYKLEHEIDLIKGIAQKEKLDHMAQLHEAINIAQNANINIPLVNQYQTVNETNMAYMLGTPVLRSKIKNLSERDSNDPYTPGLRKLQGQLDFYKSFVIEPQEVKVSHLDGRIETPIIPVAPKKKLILTISLLLGILAGGALGVTRIFWRNVHALKNS</sequence>
<evidence type="ECO:0000256" key="2">
    <source>
        <dbReference type="ARBA" id="ARBA00022475"/>
    </source>
</evidence>
<name>A0A0W0SCZ7_9GAMM</name>
<dbReference type="Gene3D" id="3.30.1890.10">
    <property type="entry name" value="FepE-like"/>
    <property type="match status" value="1"/>
</dbReference>
<accession>A0A0W0SCZ7</accession>
<evidence type="ECO:0000256" key="3">
    <source>
        <dbReference type="ARBA" id="ARBA00022692"/>
    </source>
</evidence>
<evidence type="ECO:0000313" key="10">
    <source>
        <dbReference type="Proteomes" id="UP000054921"/>
    </source>
</evidence>
<evidence type="ECO:0000256" key="5">
    <source>
        <dbReference type="ARBA" id="ARBA00023136"/>
    </source>
</evidence>
<dbReference type="SUPFAM" id="SSF160355">
    <property type="entry name" value="Bacterial polysaccharide co-polymerase-like"/>
    <property type="match status" value="1"/>
</dbReference>
<dbReference type="PATRIC" id="fig|28084.5.peg.2973"/>
<keyword evidence="5 6" id="KW-0472">Membrane</keyword>
<dbReference type="GO" id="GO:0004713">
    <property type="term" value="F:protein tyrosine kinase activity"/>
    <property type="evidence" value="ECO:0007669"/>
    <property type="project" value="TreeGrafter"/>
</dbReference>
<organism evidence="8 10">
    <name type="scientific">Legionella cherrii</name>
    <dbReference type="NCBI Taxonomy" id="28084"/>
    <lineage>
        <taxon>Bacteria</taxon>
        <taxon>Pseudomonadati</taxon>
        <taxon>Pseudomonadota</taxon>
        <taxon>Gammaproteobacteria</taxon>
        <taxon>Legionellales</taxon>
        <taxon>Legionellaceae</taxon>
        <taxon>Legionella</taxon>
    </lineage>
</organism>
<evidence type="ECO:0000313" key="11">
    <source>
        <dbReference type="Proteomes" id="UP000277577"/>
    </source>
</evidence>
<dbReference type="PANTHER" id="PTHR32309:SF13">
    <property type="entry name" value="FERRIC ENTEROBACTIN TRANSPORT PROTEIN FEPE"/>
    <property type="match status" value="1"/>
</dbReference>
<evidence type="ECO:0000313" key="9">
    <source>
        <dbReference type="EMBL" id="VEB34465.1"/>
    </source>
</evidence>
<dbReference type="InterPro" id="IPR003856">
    <property type="entry name" value="LPS_length_determ_N"/>
</dbReference>
<feature type="domain" description="Polysaccharide chain length determinant N-terminal" evidence="7">
    <location>
        <begin position="15"/>
        <end position="98"/>
    </location>
</feature>
<comment type="subcellular location">
    <subcellularLocation>
        <location evidence="1">Cell membrane</location>
        <topology evidence="1">Multi-pass membrane protein</topology>
    </subcellularLocation>
</comment>
<reference evidence="8 10" key="1">
    <citation type="submission" date="2015-11" db="EMBL/GenBank/DDBJ databases">
        <title>Genomic analysis of 38 Legionella species identifies large and diverse effector repertoires.</title>
        <authorList>
            <person name="Burstein D."/>
            <person name="Amaro F."/>
            <person name="Zusman T."/>
            <person name="Lifshitz Z."/>
            <person name="Cohen O."/>
            <person name="Gilbert J.A."/>
            <person name="Pupko T."/>
            <person name="Shuman H.A."/>
            <person name="Segal G."/>
        </authorList>
    </citation>
    <scope>NUCLEOTIDE SEQUENCE [LARGE SCALE GENOMIC DNA]</scope>
    <source>
        <strain evidence="8 10">ORW</strain>
    </source>
</reference>
<dbReference type="OrthoDB" id="8113255at2"/>
<dbReference type="InterPro" id="IPR050445">
    <property type="entry name" value="Bact_polysacc_biosynth/exp"/>
</dbReference>
<dbReference type="RefSeq" id="WP_028382492.1">
    <property type="nucleotide sequence ID" value="NZ_CAAAIT010000005.1"/>
</dbReference>
<keyword evidence="4 6" id="KW-1133">Transmembrane helix</keyword>
<dbReference type="EMBL" id="LR134173">
    <property type="protein sequence ID" value="VEB34465.1"/>
    <property type="molecule type" value="Genomic_DNA"/>
</dbReference>
<keyword evidence="2" id="KW-1003">Cell membrane</keyword>
<dbReference type="STRING" id="28084.Lche_2745"/>
<feature type="transmembrane region" description="Helical" evidence="6">
    <location>
        <begin position="29"/>
        <end position="48"/>
    </location>
</feature>
<dbReference type="PANTHER" id="PTHR32309">
    <property type="entry name" value="TYROSINE-PROTEIN KINASE"/>
    <property type="match status" value="1"/>
</dbReference>
<evidence type="ECO:0000256" key="4">
    <source>
        <dbReference type="ARBA" id="ARBA00022989"/>
    </source>
</evidence>
<proteinExistence type="predicted"/>
<evidence type="ECO:0000259" key="7">
    <source>
        <dbReference type="Pfam" id="PF02706"/>
    </source>
</evidence>
<evidence type="ECO:0000256" key="6">
    <source>
        <dbReference type="SAM" id="Phobius"/>
    </source>
</evidence>